<dbReference type="Proteomes" id="UP001484199">
    <property type="component" value="Chromosome"/>
</dbReference>
<protein>
    <submittedName>
        <fullName evidence="1">Uncharacterized protein</fullName>
    </submittedName>
</protein>
<gene>
    <name evidence="1" type="ORF">AshY1_03310</name>
</gene>
<evidence type="ECO:0000313" key="2">
    <source>
        <dbReference type="Proteomes" id="UP001484199"/>
    </source>
</evidence>
<keyword evidence="2" id="KW-1185">Reference proteome</keyword>
<sequence>MFSDLFKIVPYNFFQLLVSVNKNIYIDCLLILEKLAVEDDEFCINKNTALNVLEKYFIEKSQILFDEDNEENNKEELISNNRQKASRVISLFNKTGWLAEEKISYNIVNLNFFDYSLEMIHCFKKTLNQIKPESIGNIYSVYSLLKSFLLEKNYSTFQEAFLKTQSLVIKLKILKANIFRFYYQLININFNLQNVLEQLLLDYKKNFFDSSYYILKTTDNFLKYCIQINFFLKEIEENPIYFEKLNVQLQKINKNSINTNNNLIKTKIQEIKNNFKLVDKLIKIIDQKNEQYLQIACERILFFDNQKKNMENLLNNAIKLVLEDKINLSLFCNLWNIKNLDEFSFYKPRVQKQEIINSELDLIPEEIEINLKEKQRCFLKKKFVFNRKNINSFVREILNQKNYLKASEIILKTNQDIFRLILIYIYAQSQSKDNNIYQIKKLNKKVSCCNISFSDFLILKI</sequence>
<proteinExistence type="predicted"/>
<dbReference type="RefSeq" id="WP_341266349.1">
    <property type="nucleotide sequence ID" value="NZ_CP146843.1"/>
</dbReference>
<evidence type="ECO:0000313" key="1">
    <source>
        <dbReference type="EMBL" id="WYY26445.1"/>
    </source>
</evidence>
<dbReference type="EMBL" id="CP146843">
    <property type="protein sequence ID" value="WYY26445.1"/>
    <property type="molecule type" value="Genomic_DNA"/>
</dbReference>
<dbReference type="Pfam" id="PF18982">
    <property type="entry name" value="JetA"/>
    <property type="match status" value="1"/>
</dbReference>
<reference evidence="1" key="1">
    <citation type="submission" date="2024-03" db="EMBL/GenBank/DDBJ databases">
        <title>The Complete Genome of 'Candidatus Phytoplasma fraxini' AshY1 from the Ash Yellows Group.</title>
        <authorList>
            <person name="Boehm J.W."/>
            <person name="Huettel B."/>
            <person name="Schneider B."/>
            <person name="Kube M."/>
        </authorList>
    </citation>
    <scope>NUCLEOTIDE SEQUENCE [LARGE SCALE GENOMIC DNA]</scope>
    <source>
        <strain evidence="1">AshY1</strain>
    </source>
</reference>
<accession>A0ABZ2UDJ3</accession>
<dbReference type="InterPro" id="IPR043773">
    <property type="entry name" value="JetA"/>
</dbReference>
<name>A0ABZ2UDJ3_ASHYP</name>
<organism evidence="1 2">
    <name type="scientific">Ash yellows phytoplasma</name>
    <dbReference type="NCBI Taxonomy" id="35780"/>
    <lineage>
        <taxon>Bacteria</taxon>
        <taxon>Bacillati</taxon>
        <taxon>Mycoplasmatota</taxon>
        <taxon>Mollicutes</taxon>
        <taxon>Acholeplasmatales</taxon>
        <taxon>Acholeplasmataceae</taxon>
        <taxon>Candidatus Phytoplasma</taxon>
        <taxon>16SrVII (Ash yellows group)</taxon>
    </lineage>
</organism>